<organism evidence="6 7">
    <name type="scientific">Oceanospirillum linum</name>
    <dbReference type="NCBI Taxonomy" id="966"/>
    <lineage>
        <taxon>Bacteria</taxon>
        <taxon>Pseudomonadati</taxon>
        <taxon>Pseudomonadota</taxon>
        <taxon>Gammaproteobacteria</taxon>
        <taxon>Oceanospirillales</taxon>
        <taxon>Oceanospirillaceae</taxon>
        <taxon>Oceanospirillum</taxon>
    </lineage>
</organism>
<dbReference type="Proteomes" id="UP000190064">
    <property type="component" value="Unassembled WGS sequence"/>
</dbReference>
<comment type="similarity">
    <text evidence="1">Belongs to the LysR transcriptional regulatory family.</text>
</comment>
<dbReference type="AlphaFoldDB" id="A0A1T1H7X2"/>
<dbReference type="Gene3D" id="3.40.190.290">
    <property type="match status" value="1"/>
</dbReference>
<dbReference type="InterPro" id="IPR005119">
    <property type="entry name" value="LysR_subst-bd"/>
</dbReference>
<evidence type="ECO:0000256" key="2">
    <source>
        <dbReference type="ARBA" id="ARBA00023015"/>
    </source>
</evidence>
<dbReference type="CDD" id="cd08422">
    <property type="entry name" value="PBP2_CrgA_like"/>
    <property type="match status" value="1"/>
</dbReference>
<evidence type="ECO:0000313" key="6">
    <source>
        <dbReference type="EMBL" id="OOV85979.1"/>
    </source>
</evidence>
<sequence>MDRITAARVFVDLAYSGSFTRTADRLEMSRPMVSRHLEAMETWLQARLFHRTTRKISLTTAGEQCLAEVEQWLLQADRLEQMNIASYEPSGQIRLATSMSFGFSQLVPALNGFMAQYPKVSVDLELQDSVTDLTAERIDLALRFASNPDPSLIGKPIGVCKSVLVASPEYLEKRGVPLTPEDLAEHDCLGYRNFGRHAWHLTHKKLGARAVDLHCRLTANEVTALMAAAKQGMGVAMQPIYLAEDALARGELVEVLPEWQLQELQIYVLYNSRKHQSGAVRALIDYLEQWFKQQSW</sequence>
<evidence type="ECO:0000256" key="4">
    <source>
        <dbReference type="ARBA" id="ARBA00023163"/>
    </source>
</evidence>
<dbReference type="RefSeq" id="WP_078320787.1">
    <property type="nucleotide sequence ID" value="NZ_FXTS01000011.1"/>
</dbReference>
<dbReference type="InterPro" id="IPR036388">
    <property type="entry name" value="WH-like_DNA-bd_sf"/>
</dbReference>
<name>A0A1T1H7X2_OCELI</name>
<evidence type="ECO:0000259" key="5">
    <source>
        <dbReference type="PROSITE" id="PS50931"/>
    </source>
</evidence>
<gene>
    <name evidence="6" type="ORF">BTA35_0215850</name>
</gene>
<dbReference type="PROSITE" id="PS50931">
    <property type="entry name" value="HTH_LYSR"/>
    <property type="match status" value="1"/>
</dbReference>
<dbReference type="Pfam" id="PF00126">
    <property type="entry name" value="HTH_1"/>
    <property type="match status" value="1"/>
</dbReference>
<dbReference type="FunFam" id="1.10.10.10:FF:000001">
    <property type="entry name" value="LysR family transcriptional regulator"/>
    <property type="match status" value="1"/>
</dbReference>
<dbReference type="SUPFAM" id="SSF53850">
    <property type="entry name" value="Periplasmic binding protein-like II"/>
    <property type="match status" value="1"/>
</dbReference>
<accession>A0A1T1H7X2</accession>
<keyword evidence="2" id="KW-0805">Transcription regulation</keyword>
<dbReference type="EMBL" id="MTSD02000010">
    <property type="protein sequence ID" value="OOV85979.1"/>
    <property type="molecule type" value="Genomic_DNA"/>
</dbReference>
<evidence type="ECO:0000313" key="7">
    <source>
        <dbReference type="Proteomes" id="UP000190064"/>
    </source>
</evidence>
<keyword evidence="3" id="KW-0238">DNA-binding</keyword>
<dbReference type="InterPro" id="IPR058163">
    <property type="entry name" value="LysR-type_TF_proteobact-type"/>
</dbReference>
<dbReference type="PANTHER" id="PTHR30537">
    <property type="entry name" value="HTH-TYPE TRANSCRIPTIONAL REGULATOR"/>
    <property type="match status" value="1"/>
</dbReference>
<dbReference type="STRING" id="966.BTA35_0215850"/>
<dbReference type="PANTHER" id="PTHR30537:SF35">
    <property type="entry name" value="TRANSCRIPTIONAL REGULATORY PROTEIN"/>
    <property type="match status" value="1"/>
</dbReference>
<dbReference type="FunFam" id="3.40.190.290:FF:000001">
    <property type="entry name" value="Transcriptional regulator, LysR family"/>
    <property type="match status" value="1"/>
</dbReference>
<dbReference type="Gene3D" id="1.10.10.10">
    <property type="entry name" value="Winged helix-like DNA-binding domain superfamily/Winged helix DNA-binding domain"/>
    <property type="match status" value="1"/>
</dbReference>
<dbReference type="InterPro" id="IPR036390">
    <property type="entry name" value="WH_DNA-bd_sf"/>
</dbReference>
<proteinExistence type="inferred from homology"/>
<keyword evidence="4" id="KW-0804">Transcription</keyword>
<reference evidence="6" key="1">
    <citation type="submission" date="2017-02" db="EMBL/GenBank/DDBJ databases">
        <title>Draft Genome Sequence of the Salt Water Bacterium Oceanospirillum linum ATCC 11336.</title>
        <authorList>
            <person name="Trachtenberg A.M."/>
            <person name="Carney J.G."/>
            <person name="Linnane J.D."/>
            <person name="Rheaume B.A."/>
            <person name="Pitts N.L."/>
            <person name="Mykles D.L."/>
            <person name="Maclea K.S."/>
        </authorList>
    </citation>
    <scope>NUCLEOTIDE SEQUENCE [LARGE SCALE GENOMIC DNA]</scope>
    <source>
        <strain evidence="6">ATCC 11336</strain>
    </source>
</reference>
<dbReference type="GO" id="GO:0003700">
    <property type="term" value="F:DNA-binding transcription factor activity"/>
    <property type="evidence" value="ECO:0007669"/>
    <property type="project" value="InterPro"/>
</dbReference>
<keyword evidence="7" id="KW-1185">Reference proteome</keyword>
<evidence type="ECO:0000256" key="1">
    <source>
        <dbReference type="ARBA" id="ARBA00009437"/>
    </source>
</evidence>
<evidence type="ECO:0000256" key="3">
    <source>
        <dbReference type="ARBA" id="ARBA00023125"/>
    </source>
</evidence>
<dbReference type="Pfam" id="PF03466">
    <property type="entry name" value="LysR_substrate"/>
    <property type="match status" value="1"/>
</dbReference>
<dbReference type="GO" id="GO:0043565">
    <property type="term" value="F:sequence-specific DNA binding"/>
    <property type="evidence" value="ECO:0007669"/>
    <property type="project" value="TreeGrafter"/>
</dbReference>
<dbReference type="GO" id="GO:0006351">
    <property type="term" value="P:DNA-templated transcription"/>
    <property type="evidence" value="ECO:0007669"/>
    <property type="project" value="TreeGrafter"/>
</dbReference>
<protein>
    <submittedName>
        <fullName evidence="6">LysR family transcriptional regulator</fullName>
    </submittedName>
</protein>
<dbReference type="SUPFAM" id="SSF46785">
    <property type="entry name" value="Winged helix' DNA-binding domain"/>
    <property type="match status" value="1"/>
</dbReference>
<feature type="domain" description="HTH lysR-type" evidence="5">
    <location>
        <begin position="1"/>
        <end position="59"/>
    </location>
</feature>
<dbReference type="InterPro" id="IPR000847">
    <property type="entry name" value="LysR_HTH_N"/>
</dbReference>
<comment type="caution">
    <text evidence="6">The sequence shown here is derived from an EMBL/GenBank/DDBJ whole genome shotgun (WGS) entry which is preliminary data.</text>
</comment>